<dbReference type="OrthoDB" id="9808843at2"/>
<keyword evidence="7" id="KW-1185">Reference proteome</keyword>
<keyword evidence="2" id="KW-0238">DNA-binding</keyword>
<reference evidence="6 7" key="1">
    <citation type="submission" date="2019-01" db="EMBL/GenBank/DDBJ databases">
        <title>Lactibacter flavus gen. nov., sp. nov., a novel bacterium of the family Propionibacteriaceae isolated from raw milk and dairy products.</title>
        <authorList>
            <person name="Huptas C."/>
            <person name="Wenning M."/>
            <person name="Breitenwieser F."/>
            <person name="Doll E."/>
            <person name="Von Neubeck M."/>
            <person name="Busse H.-J."/>
            <person name="Scherer S."/>
        </authorList>
    </citation>
    <scope>NUCLEOTIDE SEQUENCE [LARGE SCALE GENOMIC DNA]</scope>
    <source>
        <strain evidence="6 7">DSM 22130</strain>
    </source>
</reference>
<dbReference type="InterPro" id="IPR000792">
    <property type="entry name" value="Tscrpt_reg_LuxR_C"/>
</dbReference>
<feature type="domain" description="Response regulatory" evidence="5">
    <location>
        <begin position="18"/>
        <end position="134"/>
    </location>
</feature>
<evidence type="ECO:0000256" key="1">
    <source>
        <dbReference type="ARBA" id="ARBA00022553"/>
    </source>
</evidence>
<dbReference type="EMBL" id="SDMR01000017">
    <property type="protein sequence ID" value="TBT93179.1"/>
    <property type="molecule type" value="Genomic_DNA"/>
</dbReference>
<dbReference type="GO" id="GO:0003677">
    <property type="term" value="F:DNA binding"/>
    <property type="evidence" value="ECO:0007669"/>
    <property type="project" value="UniProtKB-KW"/>
</dbReference>
<feature type="modified residue" description="4-aspartylphosphate" evidence="3">
    <location>
        <position position="69"/>
    </location>
</feature>
<dbReference type="Pfam" id="PF00196">
    <property type="entry name" value="GerE"/>
    <property type="match status" value="1"/>
</dbReference>
<proteinExistence type="predicted"/>
<name>A0A4Q9KIC9_PROTD</name>
<dbReference type="Proteomes" id="UP000291933">
    <property type="component" value="Unassembled WGS sequence"/>
</dbReference>
<dbReference type="InterPro" id="IPR016032">
    <property type="entry name" value="Sig_transdc_resp-reg_C-effctor"/>
</dbReference>
<dbReference type="SUPFAM" id="SSF52172">
    <property type="entry name" value="CheY-like"/>
    <property type="match status" value="1"/>
</dbReference>
<dbReference type="PRINTS" id="PR00038">
    <property type="entry name" value="HTHLUXR"/>
</dbReference>
<keyword evidence="1 3" id="KW-0597">Phosphoprotein</keyword>
<dbReference type="Gene3D" id="3.40.50.2300">
    <property type="match status" value="1"/>
</dbReference>
<evidence type="ECO:0000256" key="2">
    <source>
        <dbReference type="ARBA" id="ARBA00023125"/>
    </source>
</evidence>
<evidence type="ECO:0000313" key="7">
    <source>
        <dbReference type="Proteomes" id="UP000291933"/>
    </source>
</evidence>
<comment type="caution">
    <text evidence="6">The sequence shown here is derived from an EMBL/GenBank/DDBJ whole genome shotgun (WGS) entry which is preliminary data.</text>
</comment>
<evidence type="ECO:0000259" key="5">
    <source>
        <dbReference type="PROSITE" id="PS50110"/>
    </source>
</evidence>
<organism evidence="6 7">
    <name type="scientific">Propioniciclava tarda</name>
    <dbReference type="NCBI Taxonomy" id="433330"/>
    <lineage>
        <taxon>Bacteria</taxon>
        <taxon>Bacillati</taxon>
        <taxon>Actinomycetota</taxon>
        <taxon>Actinomycetes</taxon>
        <taxon>Propionibacteriales</taxon>
        <taxon>Propionibacteriaceae</taxon>
        <taxon>Propioniciclava</taxon>
    </lineage>
</organism>
<dbReference type="SMART" id="SM00448">
    <property type="entry name" value="REC"/>
    <property type="match status" value="1"/>
</dbReference>
<dbReference type="PANTHER" id="PTHR43214">
    <property type="entry name" value="TWO-COMPONENT RESPONSE REGULATOR"/>
    <property type="match status" value="1"/>
</dbReference>
<dbReference type="CDD" id="cd06170">
    <property type="entry name" value="LuxR_C_like"/>
    <property type="match status" value="1"/>
</dbReference>
<evidence type="ECO:0000256" key="3">
    <source>
        <dbReference type="PROSITE-ProRule" id="PRU00169"/>
    </source>
</evidence>
<dbReference type="PROSITE" id="PS50110">
    <property type="entry name" value="RESPONSE_REGULATORY"/>
    <property type="match status" value="1"/>
</dbReference>
<dbReference type="InterPro" id="IPR001789">
    <property type="entry name" value="Sig_transdc_resp-reg_receiver"/>
</dbReference>
<dbReference type="GO" id="GO:0000160">
    <property type="term" value="P:phosphorelay signal transduction system"/>
    <property type="evidence" value="ECO:0007669"/>
    <property type="project" value="InterPro"/>
</dbReference>
<gene>
    <name evidence="6" type="ORF">ET996_12080</name>
</gene>
<dbReference type="CDD" id="cd17535">
    <property type="entry name" value="REC_NarL-like"/>
    <property type="match status" value="1"/>
</dbReference>
<evidence type="ECO:0000313" key="6">
    <source>
        <dbReference type="EMBL" id="TBT93179.1"/>
    </source>
</evidence>
<dbReference type="AlphaFoldDB" id="A0A4Q9KIC9"/>
<dbReference type="InterPro" id="IPR058245">
    <property type="entry name" value="NreC/VraR/RcsB-like_REC"/>
</dbReference>
<feature type="domain" description="HTH luxR-type" evidence="4">
    <location>
        <begin position="158"/>
        <end position="223"/>
    </location>
</feature>
<dbReference type="GO" id="GO:0006355">
    <property type="term" value="P:regulation of DNA-templated transcription"/>
    <property type="evidence" value="ECO:0007669"/>
    <property type="project" value="InterPro"/>
</dbReference>
<protein>
    <submittedName>
        <fullName evidence="6">Response regulator transcription factor</fullName>
    </submittedName>
</protein>
<sequence>MLGTQKGPRVNAGAEPITVAIADDHPLVRAGIRAALESVDDIVVVAEASDGDEVVDLVTEHHPKVLLMDLSMARVGGVEATRSLRALDVDTRVVVLSSYSDRSRVEQALAAGAIGYLLKDSEPRDLLAGVRSAAEGHVPIDPRVAGVLLPNAPQPGASSVDESGLSQRELQVLAEVARGHANKQIAKRLGITEGTVKAHLGNIYRQIGVLDRTSAAMWARDHNVA</sequence>
<evidence type="ECO:0000259" key="4">
    <source>
        <dbReference type="PROSITE" id="PS50043"/>
    </source>
</evidence>
<accession>A0A4Q9KIC9</accession>
<dbReference type="PANTHER" id="PTHR43214:SF43">
    <property type="entry name" value="TWO-COMPONENT RESPONSE REGULATOR"/>
    <property type="match status" value="1"/>
</dbReference>
<dbReference type="InterPro" id="IPR011006">
    <property type="entry name" value="CheY-like_superfamily"/>
</dbReference>
<dbReference type="SMART" id="SM00421">
    <property type="entry name" value="HTH_LUXR"/>
    <property type="match status" value="1"/>
</dbReference>
<dbReference type="SUPFAM" id="SSF46894">
    <property type="entry name" value="C-terminal effector domain of the bipartite response regulators"/>
    <property type="match status" value="1"/>
</dbReference>
<dbReference type="Pfam" id="PF00072">
    <property type="entry name" value="Response_reg"/>
    <property type="match status" value="1"/>
</dbReference>
<dbReference type="InterPro" id="IPR039420">
    <property type="entry name" value="WalR-like"/>
</dbReference>
<dbReference type="PROSITE" id="PS50043">
    <property type="entry name" value="HTH_LUXR_2"/>
    <property type="match status" value="1"/>
</dbReference>